<dbReference type="Proteomes" id="UP001634007">
    <property type="component" value="Unassembled WGS sequence"/>
</dbReference>
<evidence type="ECO:0000313" key="5">
    <source>
        <dbReference type="EMBL" id="KAL3717517.1"/>
    </source>
</evidence>
<dbReference type="InterPro" id="IPR003591">
    <property type="entry name" value="Leu-rich_rpt_typical-subtyp"/>
</dbReference>
<evidence type="ECO:0000256" key="3">
    <source>
        <dbReference type="ARBA" id="ARBA00022821"/>
    </source>
</evidence>
<dbReference type="SUPFAM" id="SSF52047">
    <property type="entry name" value="RNI-like"/>
    <property type="match status" value="1"/>
</dbReference>
<dbReference type="SUPFAM" id="SSF52200">
    <property type="entry name" value="Toll/Interleukin receptor TIR domain"/>
    <property type="match status" value="1"/>
</dbReference>
<comment type="caution">
    <text evidence="5">The sequence shown here is derived from an EMBL/GenBank/DDBJ whole genome shotgun (WGS) entry which is preliminary data.</text>
</comment>
<dbReference type="PANTHER" id="PTHR11017:SF570">
    <property type="entry name" value="DISEASE RESISTANCE PROTEIN (TIR-NBS CLASS)-RELATED"/>
    <property type="match status" value="1"/>
</dbReference>
<dbReference type="InterPro" id="IPR055414">
    <property type="entry name" value="LRR_R13L4/SHOC2-like"/>
</dbReference>
<sequence length="971" mass="110192">MSSNRRGAQTQIIKISTHVAPTLSCKFDVFLSFRGPDCRPIADVIYESLVDARIRVFRDKEELPVGRKIGPEFERAIDESSIHMPIFSKDYASSPWCLQELARMVKRQRESAGHEIVPVFYGVSPSDVRLKSGSYGEELLWHGGLYGEERVREWGEALTEVAGFKGWDARNMGQGCLYEMRGLNFGHALQLFSKHAFGETLPPDDRKNLSREIVATTGGNPLALEVLGSFLRTRRVGIWVATLERLRRSPHERVQEEVLRISYEAISFEQRQIYLDIACFFNGHERRLPEYMWKDCGFFPEGGLPALTDMSLLKINHDRFSMREQLVAFGREIVRKENHLNAGNRSSLWESEECFHILQVEFAALPKLRFLHVEGAKFTGDYKNVFRKLRWLSLDRCPADFEAINFSPSNLVILELSNSKLRNDWLGWHQIMKSSKLNVVELRECSRLTRLPDLSALLTLERLTLRNCQSLIDIGGSIGKQVQLKYLEIDGCKYLRELPEAVGCSKALKQMIVRGTILGPVGSYLPKSIGNLQSLTRLEMERVKISELPHSIGELKYLECLCLSRCDELRKLPDSIGGLVSLLELDLSCTKVTELPDLIGSLRKLKVIRIDHSDIRRIPKTIGMVEKLEEFHAGSCANLEGDIPSEIGRLSFLKILHFSQTHIRSLPTTINQLSHLEELHLEGCHELEQIPEPSASLIKLYVKSFSLKTVPNLSNLTNLVDLTVSDCFEESLSNPGTAGFIQTPNLKWVGRLHRLRKLKLVHKDITAVPSEFNSLPGLEQLVLSCFDLQSLISTLPSTLYVLKLINFSSFESSPCSDLKYLSSLELCKSWLIEIPLSWFGQLENLMELTVSNCASLVQLSSLSGLKKLRVLRLLNCLKLVEIQGLDELESLQSIRIGQCSSLLWLPYLLKLKKLGTMEFISCRSLVRLPHLPQVAFDCRLLVDGCDELADHDGPFRLYKDKRQCPNPHSRL</sequence>
<dbReference type="Pfam" id="PF23598">
    <property type="entry name" value="LRR_14"/>
    <property type="match status" value="1"/>
</dbReference>
<dbReference type="InterPro" id="IPR042197">
    <property type="entry name" value="Apaf_helical"/>
</dbReference>
<dbReference type="Gene3D" id="3.40.50.10140">
    <property type="entry name" value="Toll/interleukin-1 receptor homology (TIR) domain"/>
    <property type="match status" value="1"/>
</dbReference>
<keyword evidence="1" id="KW-0433">Leucine-rich repeat</keyword>
<dbReference type="EMBL" id="JBJKBG010000011">
    <property type="protein sequence ID" value="KAL3717517.1"/>
    <property type="molecule type" value="Genomic_DNA"/>
</dbReference>
<gene>
    <name evidence="5" type="ORF">ACJRO7_009019</name>
</gene>
<dbReference type="PROSITE" id="PS50104">
    <property type="entry name" value="TIR"/>
    <property type="match status" value="1"/>
</dbReference>
<dbReference type="Pfam" id="PF23282">
    <property type="entry name" value="WHD_ROQ1"/>
    <property type="match status" value="1"/>
</dbReference>
<dbReference type="GO" id="GO:0051707">
    <property type="term" value="P:response to other organism"/>
    <property type="evidence" value="ECO:0007669"/>
    <property type="project" value="UniProtKB-ARBA"/>
</dbReference>
<name>A0ABD3ITJ9_EUCGL</name>
<keyword evidence="3" id="KW-0611">Plant defense</keyword>
<evidence type="ECO:0000313" key="6">
    <source>
        <dbReference type="Proteomes" id="UP001634007"/>
    </source>
</evidence>
<keyword evidence="2" id="KW-0677">Repeat</keyword>
<dbReference type="InterPro" id="IPR027417">
    <property type="entry name" value="P-loop_NTPase"/>
</dbReference>
<dbReference type="SUPFAM" id="SSF52058">
    <property type="entry name" value="L domain-like"/>
    <property type="match status" value="2"/>
</dbReference>
<dbReference type="InterPro" id="IPR044974">
    <property type="entry name" value="Disease_R_plants"/>
</dbReference>
<evidence type="ECO:0000259" key="4">
    <source>
        <dbReference type="PROSITE" id="PS50104"/>
    </source>
</evidence>
<dbReference type="InterPro" id="IPR035897">
    <property type="entry name" value="Toll_tir_struct_dom_sf"/>
</dbReference>
<dbReference type="GO" id="GO:0006952">
    <property type="term" value="P:defense response"/>
    <property type="evidence" value="ECO:0007669"/>
    <property type="project" value="UniProtKB-KW"/>
</dbReference>
<dbReference type="SMART" id="SM00369">
    <property type="entry name" value="LRR_TYP"/>
    <property type="match status" value="4"/>
</dbReference>
<dbReference type="Gene3D" id="3.80.10.10">
    <property type="entry name" value="Ribonuclease Inhibitor"/>
    <property type="match status" value="3"/>
</dbReference>
<dbReference type="AlphaFoldDB" id="A0ABD3ITJ9"/>
<accession>A0ABD3ITJ9</accession>
<dbReference type="SUPFAM" id="SSF52540">
    <property type="entry name" value="P-loop containing nucleoside triphosphate hydrolases"/>
    <property type="match status" value="1"/>
</dbReference>
<dbReference type="Gene3D" id="1.10.8.430">
    <property type="entry name" value="Helical domain of apoptotic protease-activating factors"/>
    <property type="match status" value="1"/>
</dbReference>
<reference evidence="5 6" key="1">
    <citation type="submission" date="2024-11" db="EMBL/GenBank/DDBJ databases">
        <title>Chromosome-level genome assembly of Eucalyptus globulus Labill. provides insights into its genome evolution.</title>
        <authorList>
            <person name="Li X."/>
        </authorList>
    </citation>
    <scope>NUCLEOTIDE SEQUENCE [LARGE SCALE GENOMIC DNA]</scope>
    <source>
        <strain evidence="5">CL2024</strain>
        <tissue evidence="5">Fresh tender leaves</tissue>
    </source>
</reference>
<dbReference type="Pfam" id="PF01582">
    <property type="entry name" value="TIR"/>
    <property type="match status" value="1"/>
</dbReference>
<evidence type="ECO:0000256" key="2">
    <source>
        <dbReference type="ARBA" id="ARBA00022737"/>
    </source>
</evidence>
<dbReference type="InterPro" id="IPR000157">
    <property type="entry name" value="TIR_dom"/>
</dbReference>
<evidence type="ECO:0000256" key="1">
    <source>
        <dbReference type="ARBA" id="ARBA00022614"/>
    </source>
</evidence>
<organism evidence="5 6">
    <name type="scientific">Eucalyptus globulus</name>
    <name type="common">Tasmanian blue gum</name>
    <dbReference type="NCBI Taxonomy" id="34317"/>
    <lineage>
        <taxon>Eukaryota</taxon>
        <taxon>Viridiplantae</taxon>
        <taxon>Streptophyta</taxon>
        <taxon>Embryophyta</taxon>
        <taxon>Tracheophyta</taxon>
        <taxon>Spermatophyta</taxon>
        <taxon>Magnoliopsida</taxon>
        <taxon>eudicotyledons</taxon>
        <taxon>Gunneridae</taxon>
        <taxon>Pentapetalae</taxon>
        <taxon>rosids</taxon>
        <taxon>malvids</taxon>
        <taxon>Myrtales</taxon>
        <taxon>Myrtaceae</taxon>
        <taxon>Myrtoideae</taxon>
        <taxon>Eucalypteae</taxon>
        <taxon>Eucalyptus</taxon>
    </lineage>
</organism>
<protein>
    <recommendedName>
        <fullName evidence="4">TIR domain-containing protein</fullName>
    </recommendedName>
</protein>
<dbReference type="InterPro" id="IPR032675">
    <property type="entry name" value="LRR_dom_sf"/>
</dbReference>
<dbReference type="InterPro" id="IPR058192">
    <property type="entry name" value="WHD_ROQ1-like"/>
</dbReference>
<keyword evidence="6" id="KW-1185">Reference proteome</keyword>
<feature type="domain" description="TIR" evidence="4">
    <location>
        <begin position="25"/>
        <end position="181"/>
    </location>
</feature>
<dbReference type="PANTHER" id="PTHR11017">
    <property type="entry name" value="LEUCINE-RICH REPEAT-CONTAINING PROTEIN"/>
    <property type="match status" value="1"/>
</dbReference>
<proteinExistence type="predicted"/>
<dbReference type="SMART" id="SM00255">
    <property type="entry name" value="TIR"/>
    <property type="match status" value="1"/>
</dbReference>